<evidence type="ECO:0000313" key="4">
    <source>
        <dbReference type="EMBL" id="KAK3311521.1"/>
    </source>
</evidence>
<dbReference type="AlphaFoldDB" id="A0AAJ0M746"/>
<reference evidence="4" key="1">
    <citation type="journal article" date="2023" name="Mol. Phylogenet. Evol.">
        <title>Genome-scale phylogeny and comparative genomics of the fungal order Sordariales.</title>
        <authorList>
            <person name="Hensen N."/>
            <person name="Bonometti L."/>
            <person name="Westerberg I."/>
            <person name="Brannstrom I.O."/>
            <person name="Guillou S."/>
            <person name="Cros-Aarteil S."/>
            <person name="Calhoun S."/>
            <person name="Haridas S."/>
            <person name="Kuo A."/>
            <person name="Mondo S."/>
            <person name="Pangilinan J."/>
            <person name="Riley R."/>
            <person name="LaButti K."/>
            <person name="Andreopoulos B."/>
            <person name="Lipzen A."/>
            <person name="Chen C."/>
            <person name="Yan M."/>
            <person name="Daum C."/>
            <person name="Ng V."/>
            <person name="Clum A."/>
            <person name="Steindorff A."/>
            <person name="Ohm R.A."/>
            <person name="Martin F."/>
            <person name="Silar P."/>
            <person name="Natvig D.O."/>
            <person name="Lalanne C."/>
            <person name="Gautier V."/>
            <person name="Ament-Velasquez S.L."/>
            <person name="Kruys A."/>
            <person name="Hutchinson M.I."/>
            <person name="Powell A.J."/>
            <person name="Barry K."/>
            <person name="Miller A.N."/>
            <person name="Grigoriev I.V."/>
            <person name="Debuchy R."/>
            <person name="Gladieux P."/>
            <person name="Hiltunen Thoren M."/>
            <person name="Johannesson H."/>
        </authorList>
    </citation>
    <scope>NUCLEOTIDE SEQUENCE</scope>
    <source>
        <strain evidence="4">CBS 333.67</strain>
    </source>
</reference>
<comment type="caution">
    <text evidence="4">The sequence shown here is derived from an EMBL/GenBank/DDBJ whole genome shotgun (WGS) entry which is preliminary data.</text>
</comment>
<feature type="domain" description="Tyrosine-protein phosphatase" evidence="2">
    <location>
        <begin position="30"/>
        <end position="224"/>
    </location>
</feature>
<dbReference type="Gene3D" id="3.90.190.10">
    <property type="entry name" value="Protein tyrosine phosphatase superfamily"/>
    <property type="match status" value="1"/>
</dbReference>
<gene>
    <name evidence="4" type="ORF">B0T15DRAFT_78727</name>
</gene>
<protein>
    <submittedName>
        <fullName evidence="4">Protein-tyrosine phosphatase-like protein</fullName>
    </submittedName>
</protein>
<dbReference type="EMBL" id="JAUDZG010000001">
    <property type="protein sequence ID" value="KAK3311521.1"/>
    <property type="molecule type" value="Genomic_DNA"/>
</dbReference>
<evidence type="ECO:0000259" key="2">
    <source>
        <dbReference type="PROSITE" id="PS50055"/>
    </source>
</evidence>
<dbReference type="PANTHER" id="PTHR31126:SF1">
    <property type="entry name" value="TYROSINE SPECIFIC PROTEIN PHOSPHATASES DOMAIN-CONTAINING PROTEIN"/>
    <property type="match status" value="1"/>
</dbReference>
<dbReference type="PROSITE" id="PS50055">
    <property type="entry name" value="TYR_PHOSPHATASE_PTP"/>
    <property type="match status" value="1"/>
</dbReference>
<dbReference type="Pfam" id="PF13350">
    <property type="entry name" value="Y_phosphatase3"/>
    <property type="match status" value="1"/>
</dbReference>
<dbReference type="SUPFAM" id="SSF52799">
    <property type="entry name" value="(Phosphotyrosine protein) phosphatases II"/>
    <property type="match status" value="1"/>
</dbReference>
<dbReference type="InterPro" id="IPR029021">
    <property type="entry name" value="Prot-tyrosine_phosphatase-like"/>
</dbReference>
<accession>A0AAJ0M746</accession>
<dbReference type="InterPro" id="IPR026893">
    <property type="entry name" value="Tyr/Ser_Pase_IphP-type"/>
</dbReference>
<evidence type="ECO:0000313" key="5">
    <source>
        <dbReference type="Proteomes" id="UP001273166"/>
    </source>
</evidence>
<reference evidence="4" key="2">
    <citation type="submission" date="2023-06" db="EMBL/GenBank/DDBJ databases">
        <authorList>
            <consortium name="Lawrence Berkeley National Laboratory"/>
            <person name="Mondo S.J."/>
            <person name="Hensen N."/>
            <person name="Bonometti L."/>
            <person name="Westerberg I."/>
            <person name="Brannstrom I.O."/>
            <person name="Guillou S."/>
            <person name="Cros-Aarteil S."/>
            <person name="Calhoun S."/>
            <person name="Haridas S."/>
            <person name="Kuo A."/>
            <person name="Pangilinan J."/>
            <person name="Riley R."/>
            <person name="Labutti K."/>
            <person name="Andreopoulos B."/>
            <person name="Lipzen A."/>
            <person name="Chen C."/>
            <person name="Yanf M."/>
            <person name="Daum C."/>
            <person name="Ng V."/>
            <person name="Clum A."/>
            <person name="Steindorff A."/>
            <person name="Ohm R."/>
            <person name="Martin F."/>
            <person name="Silar P."/>
            <person name="Natvig D."/>
            <person name="Lalanne C."/>
            <person name="Gautier V."/>
            <person name="Ament-Velasquez S.L."/>
            <person name="Kruys A."/>
            <person name="Hutchinson M.I."/>
            <person name="Powell A.J."/>
            <person name="Barry K."/>
            <person name="Miller A.N."/>
            <person name="Grigoriev I.V."/>
            <person name="Debuchy R."/>
            <person name="Gladieux P."/>
            <person name="Thoren M.H."/>
            <person name="Johannesson H."/>
        </authorList>
    </citation>
    <scope>NUCLEOTIDE SEQUENCE</scope>
    <source>
        <strain evidence="4">CBS 333.67</strain>
    </source>
</reference>
<dbReference type="PANTHER" id="PTHR31126">
    <property type="entry name" value="TYROSINE-PROTEIN PHOSPHATASE"/>
    <property type="match status" value="1"/>
</dbReference>
<dbReference type="GO" id="GO:0004725">
    <property type="term" value="F:protein tyrosine phosphatase activity"/>
    <property type="evidence" value="ECO:0007669"/>
    <property type="project" value="InterPro"/>
</dbReference>
<name>A0AAJ0M746_9PEZI</name>
<dbReference type="Proteomes" id="UP001273166">
    <property type="component" value="Unassembled WGS sequence"/>
</dbReference>
<dbReference type="InterPro" id="IPR000387">
    <property type="entry name" value="Tyr_Pase_dom"/>
</dbReference>
<dbReference type="GeneID" id="87890143"/>
<keyword evidence="5" id="KW-1185">Reference proteome</keyword>
<feature type="region of interest" description="Disordered" evidence="1">
    <location>
        <begin position="1"/>
        <end position="29"/>
    </location>
</feature>
<feature type="compositionally biased region" description="Low complexity" evidence="1">
    <location>
        <begin position="13"/>
        <end position="24"/>
    </location>
</feature>
<evidence type="ECO:0000259" key="3">
    <source>
        <dbReference type="PROSITE" id="PS50056"/>
    </source>
</evidence>
<proteinExistence type="predicted"/>
<organism evidence="4 5">
    <name type="scientific">Chaetomium strumarium</name>
    <dbReference type="NCBI Taxonomy" id="1170767"/>
    <lineage>
        <taxon>Eukaryota</taxon>
        <taxon>Fungi</taxon>
        <taxon>Dikarya</taxon>
        <taxon>Ascomycota</taxon>
        <taxon>Pezizomycotina</taxon>
        <taxon>Sordariomycetes</taxon>
        <taxon>Sordariomycetidae</taxon>
        <taxon>Sordariales</taxon>
        <taxon>Chaetomiaceae</taxon>
        <taxon>Chaetomium</taxon>
    </lineage>
</organism>
<evidence type="ECO:0000256" key="1">
    <source>
        <dbReference type="SAM" id="MobiDB-lite"/>
    </source>
</evidence>
<dbReference type="PROSITE" id="PS00383">
    <property type="entry name" value="TYR_PHOSPHATASE_1"/>
    <property type="match status" value="1"/>
</dbReference>
<sequence length="315" mass="33898">MAAPESGWADGHTTTGTGTNNSTTLPSPPFIHAPGLANLRDAGGYAIASQPRKAVKRGVLFRSADLTELGGEGIGTLQRLGITHVFDLRSVVELAKSGEQSPRELWQSASHVFVPVFLDKDYSPEALALRFRNYSDGPQGFVKAYAAILATAAEPDHPYAPFRTILEHLASATPPSPVLVHCTAGKDRTGVIIALILALCGLEDEAIATEYSLTDAGLAPRKERIVQQLTAPGAALFGERERAERMVGAQKENMLLTLKLIREKYGSVETYVVDHLGVSQASVEQIRKNLIVDLAEGEEPLDWGNLAGLKNEPRL</sequence>
<dbReference type="PROSITE" id="PS50056">
    <property type="entry name" value="TYR_PHOSPHATASE_2"/>
    <property type="match status" value="1"/>
</dbReference>
<dbReference type="RefSeq" id="XP_062727301.1">
    <property type="nucleotide sequence ID" value="XM_062871314.1"/>
</dbReference>
<dbReference type="InterPro" id="IPR000242">
    <property type="entry name" value="PTP_cat"/>
</dbReference>
<dbReference type="InterPro" id="IPR016130">
    <property type="entry name" value="Tyr_Pase_AS"/>
</dbReference>
<feature type="domain" description="Tyrosine specific protein phosphatases" evidence="3">
    <location>
        <begin position="163"/>
        <end position="224"/>
    </location>
</feature>